<name>A0A7R9MR36_9ACAR</name>
<evidence type="ECO:0000313" key="3">
    <source>
        <dbReference type="Proteomes" id="UP000728032"/>
    </source>
</evidence>
<keyword evidence="3" id="KW-1185">Reference proteome</keyword>
<sequence length="92" mass="10414">MNSLYYVCLAMCALIPVIICDTNIEKCSEKCEPQKCQPPEDCLAGVIKDGERCFNETLRKKLPRSYEIYADCGENLVCKMRTDMEANDPPEA</sequence>
<gene>
    <name evidence="2" type="ORF">ONB1V03_LOCUS21119</name>
</gene>
<organism evidence="2">
    <name type="scientific">Oppiella nova</name>
    <dbReference type="NCBI Taxonomy" id="334625"/>
    <lineage>
        <taxon>Eukaryota</taxon>
        <taxon>Metazoa</taxon>
        <taxon>Ecdysozoa</taxon>
        <taxon>Arthropoda</taxon>
        <taxon>Chelicerata</taxon>
        <taxon>Arachnida</taxon>
        <taxon>Acari</taxon>
        <taxon>Acariformes</taxon>
        <taxon>Sarcoptiformes</taxon>
        <taxon>Oribatida</taxon>
        <taxon>Brachypylina</taxon>
        <taxon>Oppioidea</taxon>
        <taxon>Oppiidae</taxon>
        <taxon>Oppiella</taxon>
    </lineage>
</organism>
<keyword evidence="1" id="KW-0732">Signal</keyword>
<evidence type="ECO:0000313" key="2">
    <source>
        <dbReference type="EMBL" id="CAD7664561.1"/>
    </source>
</evidence>
<feature type="chain" id="PRO_5036211602" evidence="1">
    <location>
        <begin position="21"/>
        <end position="92"/>
    </location>
</feature>
<feature type="signal peptide" evidence="1">
    <location>
        <begin position="1"/>
        <end position="20"/>
    </location>
</feature>
<dbReference type="EMBL" id="CAJPVJ010039309">
    <property type="protein sequence ID" value="CAG2181698.1"/>
    <property type="molecule type" value="Genomic_DNA"/>
</dbReference>
<protein>
    <submittedName>
        <fullName evidence="2">Uncharacterized protein</fullName>
    </submittedName>
</protein>
<evidence type="ECO:0000256" key="1">
    <source>
        <dbReference type="SAM" id="SignalP"/>
    </source>
</evidence>
<dbReference type="AlphaFoldDB" id="A0A7R9MR36"/>
<proteinExistence type="predicted"/>
<dbReference type="Proteomes" id="UP000728032">
    <property type="component" value="Unassembled WGS sequence"/>
</dbReference>
<reference evidence="2" key="1">
    <citation type="submission" date="2020-11" db="EMBL/GenBank/DDBJ databases">
        <authorList>
            <person name="Tran Van P."/>
        </authorList>
    </citation>
    <scope>NUCLEOTIDE SEQUENCE</scope>
</reference>
<dbReference type="OrthoDB" id="5985519at2759"/>
<feature type="non-terminal residue" evidence="2">
    <location>
        <position position="1"/>
    </location>
</feature>
<accession>A0A7R9MR36</accession>
<dbReference type="Gene3D" id="4.10.40.20">
    <property type="match status" value="1"/>
</dbReference>
<dbReference type="EMBL" id="OC954134">
    <property type="protein sequence ID" value="CAD7664561.1"/>
    <property type="molecule type" value="Genomic_DNA"/>
</dbReference>